<evidence type="ECO:0000256" key="6">
    <source>
        <dbReference type="ARBA" id="ARBA00023004"/>
    </source>
</evidence>
<evidence type="ECO:0000259" key="8">
    <source>
        <dbReference type="PROSITE" id="PS51332"/>
    </source>
</evidence>
<feature type="domain" description="Radical SAM core" evidence="9">
    <location>
        <begin position="185"/>
        <end position="408"/>
    </location>
</feature>
<evidence type="ECO:0000256" key="7">
    <source>
        <dbReference type="ARBA" id="ARBA00023014"/>
    </source>
</evidence>
<dbReference type="Gene3D" id="3.40.50.280">
    <property type="entry name" value="Cobalamin-binding domain"/>
    <property type="match status" value="1"/>
</dbReference>
<dbReference type="Proteomes" id="UP000315369">
    <property type="component" value="Unassembled WGS sequence"/>
</dbReference>
<gene>
    <name evidence="10" type="ORF">FJV41_02890</name>
</gene>
<keyword evidence="11" id="KW-1185">Reference proteome</keyword>
<dbReference type="GO" id="GO:0003824">
    <property type="term" value="F:catalytic activity"/>
    <property type="evidence" value="ECO:0007669"/>
    <property type="project" value="InterPro"/>
</dbReference>
<name>A0A540X8L2_9BACT</name>
<evidence type="ECO:0000259" key="9">
    <source>
        <dbReference type="PROSITE" id="PS51918"/>
    </source>
</evidence>
<dbReference type="PROSITE" id="PS51332">
    <property type="entry name" value="B12_BINDING"/>
    <property type="match status" value="1"/>
</dbReference>
<protein>
    <submittedName>
        <fullName evidence="10">Radical SAM protein</fullName>
    </submittedName>
</protein>
<keyword evidence="5" id="KW-0479">Metal-binding</keyword>
<dbReference type="SFLD" id="SFLDS00029">
    <property type="entry name" value="Radical_SAM"/>
    <property type="match status" value="1"/>
</dbReference>
<dbReference type="InterPro" id="IPR007197">
    <property type="entry name" value="rSAM"/>
</dbReference>
<evidence type="ECO:0000313" key="10">
    <source>
        <dbReference type="EMBL" id="TQF17570.1"/>
    </source>
</evidence>
<dbReference type="SMART" id="SM00729">
    <property type="entry name" value="Elp3"/>
    <property type="match status" value="1"/>
</dbReference>
<dbReference type="EMBL" id="VIFM01000006">
    <property type="protein sequence ID" value="TQF17570.1"/>
    <property type="molecule type" value="Genomic_DNA"/>
</dbReference>
<comment type="caution">
    <text evidence="10">The sequence shown here is derived from an EMBL/GenBank/DDBJ whole genome shotgun (WGS) entry which is preliminary data.</text>
</comment>
<dbReference type="Gene3D" id="3.20.20.70">
    <property type="entry name" value="Aldolase class I"/>
    <property type="match status" value="1"/>
</dbReference>
<dbReference type="PANTHER" id="PTHR43409">
    <property type="entry name" value="ANAEROBIC MAGNESIUM-PROTOPORPHYRIN IX MONOMETHYL ESTER CYCLASE-RELATED"/>
    <property type="match status" value="1"/>
</dbReference>
<dbReference type="SUPFAM" id="SSF52242">
    <property type="entry name" value="Cobalamin (vitamin B12)-binding domain"/>
    <property type="match status" value="1"/>
</dbReference>
<dbReference type="GO" id="GO:0051539">
    <property type="term" value="F:4 iron, 4 sulfur cluster binding"/>
    <property type="evidence" value="ECO:0007669"/>
    <property type="project" value="UniProtKB-KW"/>
</dbReference>
<evidence type="ECO:0000256" key="2">
    <source>
        <dbReference type="ARBA" id="ARBA00022603"/>
    </source>
</evidence>
<dbReference type="InterPro" id="IPR058240">
    <property type="entry name" value="rSAM_sf"/>
</dbReference>
<dbReference type="GO" id="GO:0005829">
    <property type="term" value="C:cytosol"/>
    <property type="evidence" value="ECO:0007669"/>
    <property type="project" value="TreeGrafter"/>
</dbReference>
<keyword evidence="3" id="KW-0808">Transferase</keyword>
<accession>A0A540X8L2</accession>
<evidence type="ECO:0000256" key="5">
    <source>
        <dbReference type="ARBA" id="ARBA00022723"/>
    </source>
</evidence>
<dbReference type="InterPro" id="IPR006638">
    <property type="entry name" value="Elp3/MiaA/NifB-like_rSAM"/>
</dbReference>
<sequence length="445" mass="51511">MKVLLLYPNAKRELIGWGDLGAIAEPLALEYLAAGARQDGHEVRLLDLRLHPHDLTLTLWSFEPDVVGVTGYSMHVPRMLELCRQAKALLPRVRTVVGGHHATLMPEDFFEPQIDCVVSGEGVRPFRRILQALEAGDGLTGIPGAWARAPDTFRFGGEAPKLDIDALPFPDRSLVPADRARYFIDWMKPIALLRTTVGCPFRCNFCSLWKIMDGRYYKRDVERVVEELATIPERYVFLVDDEPFVNPRRMWALAEQIEAARLEKEYFAYCRIDSFLRDLDLMRRWRDIGLRRVFFGLEAVLDHELKDYNKRQAREQILQGLQAAKELGIHVFASFIVKPEYTPREFDQLATFIREQGVDYPSFTLLTPLPGTPACESFEHILERQPNGRPHWEHFDLQHAVTRTRMPREEFMREYRKLQGVFSASYRAAKHPLFQDHEPVLRVMP</sequence>
<evidence type="ECO:0000313" key="11">
    <source>
        <dbReference type="Proteomes" id="UP000315369"/>
    </source>
</evidence>
<evidence type="ECO:0000256" key="4">
    <source>
        <dbReference type="ARBA" id="ARBA00022691"/>
    </source>
</evidence>
<reference evidence="10 11" key="1">
    <citation type="submission" date="2019-06" db="EMBL/GenBank/DDBJ databases">
        <authorList>
            <person name="Livingstone P."/>
            <person name="Whitworth D."/>
        </authorList>
    </citation>
    <scope>NUCLEOTIDE SEQUENCE [LARGE SCALE GENOMIC DNA]</scope>
    <source>
        <strain evidence="10 11">AM401</strain>
    </source>
</reference>
<keyword evidence="6" id="KW-0408">Iron</keyword>
<organism evidence="10 11">
    <name type="scientific">Myxococcus llanfairpwllgwyngyllgogerychwyrndrobwllllantysiliogogogochensis</name>
    <dbReference type="NCBI Taxonomy" id="2590453"/>
    <lineage>
        <taxon>Bacteria</taxon>
        <taxon>Pseudomonadati</taxon>
        <taxon>Myxococcota</taxon>
        <taxon>Myxococcia</taxon>
        <taxon>Myxococcales</taxon>
        <taxon>Cystobacterineae</taxon>
        <taxon>Myxococcaceae</taxon>
        <taxon>Myxococcus</taxon>
    </lineage>
</organism>
<dbReference type="InterPro" id="IPR051198">
    <property type="entry name" value="BchE-like"/>
</dbReference>
<keyword evidence="2" id="KW-0489">Methyltransferase</keyword>
<dbReference type="Pfam" id="PF02310">
    <property type="entry name" value="B12-binding"/>
    <property type="match status" value="1"/>
</dbReference>
<dbReference type="GO" id="GO:0031419">
    <property type="term" value="F:cobalamin binding"/>
    <property type="evidence" value="ECO:0007669"/>
    <property type="project" value="InterPro"/>
</dbReference>
<dbReference type="Pfam" id="PF04055">
    <property type="entry name" value="Radical_SAM"/>
    <property type="match status" value="1"/>
</dbReference>
<dbReference type="RefSeq" id="WP_141640840.1">
    <property type="nucleotide sequence ID" value="NZ_VIFM01000006.1"/>
</dbReference>
<evidence type="ECO:0000256" key="1">
    <source>
        <dbReference type="ARBA" id="ARBA00001966"/>
    </source>
</evidence>
<dbReference type="AlphaFoldDB" id="A0A540X8L2"/>
<dbReference type="InterPro" id="IPR006158">
    <property type="entry name" value="Cobalamin-bd"/>
</dbReference>
<dbReference type="InterPro" id="IPR034466">
    <property type="entry name" value="Methyltransferase_Class_B"/>
</dbReference>
<dbReference type="OrthoDB" id="9804952at2"/>
<dbReference type="SFLD" id="SFLDG01123">
    <property type="entry name" value="methyltransferase_(Class_B)"/>
    <property type="match status" value="1"/>
</dbReference>
<dbReference type="CDD" id="cd01335">
    <property type="entry name" value="Radical_SAM"/>
    <property type="match status" value="1"/>
</dbReference>
<dbReference type="CDD" id="cd02068">
    <property type="entry name" value="radical_SAM_B12_BD"/>
    <property type="match status" value="1"/>
</dbReference>
<proteinExistence type="predicted"/>
<comment type="cofactor">
    <cofactor evidence="1">
        <name>[4Fe-4S] cluster</name>
        <dbReference type="ChEBI" id="CHEBI:49883"/>
    </cofactor>
</comment>
<evidence type="ECO:0000256" key="3">
    <source>
        <dbReference type="ARBA" id="ARBA00022679"/>
    </source>
</evidence>
<dbReference type="PROSITE" id="PS51918">
    <property type="entry name" value="RADICAL_SAM"/>
    <property type="match status" value="1"/>
</dbReference>
<dbReference type="InterPro" id="IPR013785">
    <property type="entry name" value="Aldolase_TIM"/>
</dbReference>
<dbReference type="SFLD" id="SFLDG01082">
    <property type="entry name" value="B12-binding_domain_containing"/>
    <property type="match status" value="1"/>
</dbReference>
<dbReference type="InterPro" id="IPR036724">
    <property type="entry name" value="Cobalamin-bd_sf"/>
</dbReference>
<dbReference type="PANTHER" id="PTHR43409:SF7">
    <property type="entry name" value="BLL1977 PROTEIN"/>
    <property type="match status" value="1"/>
</dbReference>
<keyword evidence="4" id="KW-0949">S-adenosyl-L-methionine</keyword>
<dbReference type="GO" id="GO:0046872">
    <property type="term" value="F:metal ion binding"/>
    <property type="evidence" value="ECO:0007669"/>
    <property type="project" value="UniProtKB-KW"/>
</dbReference>
<dbReference type="SUPFAM" id="SSF102114">
    <property type="entry name" value="Radical SAM enzymes"/>
    <property type="match status" value="1"/>
</dbReference>
<feature type="domain" description="B12-binding" evidence="8">
    <location>
        <begin position="11"/>
        <end position="140"/>
    </location>
</feature>
<keyword evidence="7" id="KW-0411">Iron-sulfur</keyword>